<dbReference type="PROSITE" id="PS00125">
    <property type="entry name" value="SER_THR_PHOSPHATASE"/>
    <property type="match status" value="1"/>
</dbReference>
<dbReference type="Proteomes" id="UP000294813">
    <property type="component" value="Unassembled WGS sequence"/>
</dbReference>
<protein>
    <submittedName>
        <fullName evidence="2">Calcineurin-like phosphoesterase family protein</fullName>
    </submittedName>
</protein>
<reference evidence="2 3" key="1">
    <citation type="submission" date="2019-03" db="EMBL/GenBank/DDBJ databases">
        <title>Genomic Encyclopedia of Type Strains, Phase IV (KMG-IV): sequencing the most valuable type-strain genomes for metagenomic binning, comparative biology and taxonomic classification.</title>
        <authorList>
            <person name="Goeker M."/>
        </authorList>
    </citation>
    <scope>NUCLEOTIDE SEQUENCE [LARGE SCALE GENOMIC DNA]</scope>
    <source>
        <strain evidence="2 3">DSM 11170</strain>
    </source>
</reference>
<sequence>MLGDYIDRGPQSYLTVRKLCELQQSFGKDHVVLLRGNHEQMAVDFFEQGCQDFLFNGGRATIKDFHKHDDELRDYVDFFKSLPAY</sequence>
<evidence type="ECO:0000313" key="2">
    <source>
        <dbReference type="EMBL" id="TCP59779.1"/>
    </source>
</evidence>
<proteinExistence type="predicted"/>
<dbReference type="InterPro" id="IPR006186">
    <property type="entry name" value="Ser/Thr-sp_prot-phosphatase"/>
</dbReference>
<dbReference type="EMBL" id="SLXT01000049">
    <property type="protein sequence ID" value="TCP59779.1"/>
    <property type="molecule type" value="Genomic_DNA"/>
</dbReference>
<dbReference type="InterPro" id="IPR004843">
    <property type="entry name" value="Calcineurin-like_PHP"/>
</dbReference>
<dbReference type="SUPFAM" id="SSF56300">
    <property type="entry name" value="Metallo-dependent phosphatases"/>
    <property type="match status" value="1"/>
</dbReference>
<dbReference type="GO" id="GO:0016787">
    <property type="term" value="F:hydrolase activity"/>
    <property type="evidence" value="ECO:0007669"/>
    <property type="project" value="InterPro"/>
</dbReference>
<dbReference type="InterPro" id="IPR029052">
    <property type="entry name" value="Metallo-depent_PP-like"/>
</dbReference>
<evidence type="ECO:0000259" key="1">
    <source>
        <dbReference type="PROSITE" id="PS00125"/>
    </source>
</evidence>
<gene>
    <name evidence="2" type="ORF">EDD73_1493</name>
</gene>
<dbReference type="Gene3D" id="3.60.21.10">
    <property type="match status" value="1"/>
</dbReference>
<evidence type="ECO:0000313" key="3">
    <source>
        <dbReference type="Proteomes" id="UP000294813"/>
    </source>
</evidence>
<name>A0A4R2RCD4_9FIRM</name>
<dbReference type="Pfam" id="PF00149">
    <property type="entry name" value="Metallophos"/>
    <property type="match status" value="1"/>
</dbReference>
<comment type="caution">
    <text evidence="2">The sequence shown here is derived from an EMBL/GenBank/DDBJ whole genome shotgun (WGS) entry which is preliminary data.</text>
</comment>
<accession>A0A4R2RCD4</accession>
<organism evidence="2 3">
    <name type="scientific">Heliophilum fasciatum</name>
    <dbReference type="NCBI Taxonomy" id="35700"/>
    <lineage>
        <taxon>Bacteria</taxon>
        <taxon>Bacillati</taxon>
        <taxon>Bacillota</taxon>
        <taxon>Clostridia</taxon>
        <taxon>Eubacteriales</taxon>
        <taxon>Heliobacteriaceae</taxon>
        <taxon>Heliophilum</taxon>
    </lineage>
</organism>
<dbReference type="AlphaFoldDB" id="A0A4R2RCD4"/>
<feature type="domain" description="Serine/threonine specific protein phosphatases" evidence="1">
    <location>
        <begin position="34"/>
        <end position="39"/>
    </location>
</feature>
<keyword evidence="3" id="KW-1185">Reference proteome</keyword>